<protein>
    <submittedName>
        <fullName evidence="1">Uncharacterized protein</fullName>
    </submittedName>
</protein>
<dbReference type="AlphaFoldDB" id="X1IUK0"/>
<proteinExistence type="predicted"/>
<reference evidence="1" key="1">
    <citation type="journal article" date="2014" name="Front. Microbiol.">
        <title>High frequency of phylogenetically diverse reductive dehalogenase-homologous genes in deep subseafloor sedimentary metagenomes.</title>
        <authorList>
            <person name="Kawai M."/>
            <person name="Futagami T."/>
            <person name="Toyoda A."/>
            <person name="Takaki Y."/>
            <person name="Nishi S."/>
            <person name="Hori S."/>
            <person name="Arai W."/>
            <person name="Tsubouchi T."/>
            <person name="Morono Y."/>
            <person name="Uchiyama I."/>
            <person name="Ito T."/>
            <person name="Fujiyama A."/>
            <person name="Inagaki F."/>
            <person name="Takami H."/>
        </authorList>
    </citation>
    <scope>NUCLEOTIDE SEQUENCE</scope>
    <source>
        <strain evidence="1">Expedition CK06-06</strain>
    </source>
</reference>
<sequence length="134" mass="14898">MLFTKDIEVTANKLASSPKEEIITIAHGIITWLSVTFPSGCNGMVHCVVLHHEHQIAPSTEGMTMKGNRTPIEWNEFYESYQPPYELKARLWSPGTGYAHTVTIRVAVLPKSVVAPLTGIAPMFTKFFKLLGVK</sequence>
<gene>
    <name evidence="1" type="ORF">S03H2_65264</name>
</gene>
<accession>X1IUK0</accession>
<name>X1IUK0_9ZZZZ</name>
<comment type="caution">
    <text evidence="1">The sequence shown here is derived from an EMBL/GenBank/DDBJ whole genome shotgun (WGS) entry which is preliminary data.</text>
</comment>
<evidence type="ECO:0000313" key="1">
    <source>
        <dbReference type="EMBL" id="GAH85387.1"/>
    </source>
</evidence>
<organism evidence="1">
    <name type="scientific">marine sediment metagenome</name>
    <dbReference type="NCBI Taxonomy" id="412755"/>
    <lineage>
        <taxon>unclassified sequences</taxon>
        <taxon>metagenomes</taxon>
        <taxon>ecological metagenomes</taxon>
    </lineage>
</organism>
<dbReference type="EMBL" id="BARU01042482">
    <property type="protein sequence ID" value="GAH85387.1"/>
    <property type="molecule type" value="Genomic_DNA"/>
</dbReference>